<comment type="subcellular location">
    <subcellularLocation>
        <location evidence="1">Membrane</location>
    </subcellularLocation>
</comment>
<protein>
    <submittedName>
        <fullName evidence="7">Sterol desaturase/sphingolipid hydroxylase, fatty acid hydroxylase superfamily</fullName>
    </submittedName>
</protein>
<evidence type="ECO:0000313" key="7">
    <source>
        <dbReference type="EMBL" id="SHG09816.1"/>
    </source>
</evidence>
<keyword evidence="8" id="KW-1185">Reference proteome</keyword>
<dbReference type="Pfam" id="PF04116">
    <property type="entry name" value="FA_hydroxylase"/>
    <property type="match status" value="1"/>
</dbReference>
<dbReference type="PANTHER" id="PTHR11863">
    <property type="entry name" value="STEROL DESATURASE"/>
    <property type="match status" value="1"/>
</dbReference>
<dbReference type="InterPro" id="IPR050307">
    <property type="entry name" value="Sterol_Desaturase_Related"/>
</dbReference>
<dbReference type="GO" id="GO:0016020">
    <property type="term" value="C:membrane"/>
    <property type="evidence" value="ECO:0007669"/>
    <property type="project" value="UniProtKB-SubCell"/>
</dbReference>
<evidence type="ECO:0000259" key="6">
    <source>
        <dbReference type="Pfam" id="PF04116"/>
    </source>
</evidence>
<evidence type="ECO:0000256" key="5">
    <source>
        <dbReference type="SAM" id="Phobius"/>
    </source>
</evidence>
<dbReference type="STRING" id="1121391.SAMN02745206_03259"/>
<reference evidence="8" key="1">
    <citation type="submission" date="2016-11" db="EMBL/GenBank/DDBJ databases">
        <authorList>
            <person name="Varghese N."/>
            <person name="Submissions S."/>
        </authorList>
    </citation>
    <scope>NUCLEOTIDE SEQUENCE [LARGE SCALE GENOMIC DNA]</scope>
    <source>
        <strain evidence="8">DSM 9756</strain>
    </source>
</reference>
<keyword evidence="2 5" id="KW-0812">Transmembrane</keyword>
<evidence type="ECO:0000256" key="3">
    <source>
        <dbReference type="ARBA" id="ARBA00022989"/>
    </source>
</evidence>
<dbReference type="Proteomes" id="UP000184076">
    <property type="component" value="Unassembled WGS sequence"/>
</dbReference>
<gene>
    <name evidence="7" type="ORF">SAMN02745206_03259</name>
</gene>
<dbReference type="GO" id="GO:0016491">
    <property type="term" value="F:oxidoreductase activity"/>
    <property type="evidence" value="ECO:0007669"/>
    <property type="project" value="InterPro"/>
</dbReference>
<organism evidence="7 8">
    <name type="scientific">Desulfacinum infernum DSM 9756</name>
    <dbReference type="NCBI Taxonomy" id="1121391"/>
    <lineage>
        <taxon>Bacteria</taxon>
        <taxon>Pseudomonadati</taxon>
        <taxon>Thermodesulfobacteriota</taxon>
        <taxon>Syntrophobacteria</taxon>
        <taxon>Syntrophobacterales</taxon>
        <taxon>Syntrophobacteraceae</taxon>
        <taxon>Desulfacinum</taxon>
    </lineage>
</organism>
<dbReference type="AlphaFoldDB" id="A0A1M5H1N2"/>
<feature type="domain" description="Fatty acid hydroxylase" evidence="6">
    <location>
        <begin position="89"/>
        <end position="226"/>
    </location>
</feature>
<name>A0A1M5H1N2_9BACT</name>
<dbReference type="InterPro" id="IPR006694">
    <property type="entry name" value="Fatty_acid_hydroxylase"/>
</dbReference>
<keyword evidence="4 5" id="KW-0472">Membrane</keyword>
<evidence type="ECO:0000256" key="4">
    <source>
        <dbReference type="ARBA" id="ARBA00023136"/>
    </source>
</evidence>
<dbReference type="RefSeq" id="WP_073041359.1">
    <property type="nucleotide sequence ID" value="NZ_FQVB01000041.1"/>
</dbReference>
<dbReference type="OrthoDB" id="5291790at2"/>
<proteinExistence type="predicted"/>
<keyword evidence="3 5" id="KW-1133">Transmembrane helix</keyword>
<sequence>MDVSQERLVRLVCFVGVLLSMAALEAAFPRRPRTRPRSERWPANLAMVLVGAVLVRGLLPMVPVEVAALAGKKGWGLLNNLEIPSAVAWVVSVMVLDGVIYLQHVLTHAVPTLWRLHMVHHADLDIDCTTGVRFHPVEILLSAGLKTAVAAALGPPAGAVILFEVLLNGTALFNHANLKLPVSLDRAVRLFLVTPDMHRVHHSVIIRETHSNFGFCLSWWDRLFGTYKDQPEKGHLGMTIGLSQYRDPTRLNFSRLLILPVTGDLGRQPINRH</sequence>
<dbReference type="EMBL" id="FQVB01000041">
    <property type="protein sequence ID" value="SHG09816.1"/>
    <property type="molecule type" value="Genomic_DNA"/>
</dbReference>
<evidence type="ECO:0000256" key="1">
    <source>
        <dbReference type="ARBA" id="ARBA00004370"/>
    </source>
</evidence>
<accession>A0A1M5H1N2</accession>
<evidence type="ECO:0000256" key="2">
    <source>
        <dbReference type="ARBA" id="ARBA00022692"/>
    </source>
</evidence>
<dbReference type="GO" id="GO:0005506">
    <property type="term" value="F:iron ion binding"/>
    <property type="evidence" value="ECO:0007669"/>
    <property type="project" value="InterPro"/>
</dbReference>
<feature type="transmembrane region" description="Helical" evidence="5">
    <location>
        <begin position="7"/>
        <end position="29"/>
    </location>
</feature>
<evidence type="ECO:0000313" key="8">
    <source>
        <dbReference type="Proteomes" id="UP000184076"/>
    </source>
</evidence>
<dbReference type="GO" id="GO:0008610">
    <property type="term" value="P:lipid biosynthetic process"/>
    <property type="evidence" value="ECO:0007669"/>
    <property type="project" value="InterPro"/>
</dbReference>